<accession>A0A9N9CHC6</accession>
<evidence type="ECO:0000313" key="2">
    <source>
        <dbReference type="Proteomes" id="UP000789570"/>
    </source>
</evidence>
<name>A0A9N9CHC6_9GLOM</name>
<keyword evidence="2" id="KW-1185">Reference proteome</keyword>
<evidence type="ECO:0000313" key="1">
    <source>
        <dbReference type="EMBL" id="CAG8600409.1"/>
    </source>
</evidence>
<dbReference type="EMBL" id="CAJVPQ010002526">
    <property type="protein sequence ID" value="CAG8600409.1"/>
    <property type="molecule type" value="Genomic_DNA"/>
</dbReference>
<comment type="caution">
    <text evidence="1">The sequence shown here is derived from an EMBL/GenBank/DDBJ whole genome shotgun (WGS) entry which is preliminary data.</text>
</comment>
<protein>
    <submittedName>
        <fullName evidence="1">5107_t:CDS:1</fullName>
    </submittedName>
</protein>
<gene>
    <name evidence="1" type="ORF">FCALED_LOCUS8563</name>
</gene>
<dbReference type="AlphaFoldDB" id="A0A9N9CHC6"/>
<organism evidence="1 2">
    <name type="scientific">Funneliformis caledonium</name>
    <dbReference type="NCBI Taxonomy" id="1117310"/>
    <lineage>
        <taxon>Eukaryota</taxon>
        <taxon>Fungi</taxon>
        <taxon>Fungi incertae sedis</taxon>
        <taxon>Mucoromycota</taxon>
        <taxon>Glomeromycotina</taxon>
        <taxon>Glomeromycetes</taxon>
        <taxon>Glomerales</taxon>
        <taxon>Glomeraceae</taxon>
        <taxon>Funneliformis</taxon>
    </lineage>
</organism>
<proteinExistence type="predicted"/>
<reference evidence="1" key="1">
    <citation type="submission" date="2021-06" db="EMBL/GenBank/DDBJ databases">
        <authorList>
            <person name="Kallberg Y."/>
            <person name="Tangrot J."/>
            <person name="Rosling A."/>
        </authorList>
    </citation>
    <scope>NUCLEOTIDE SEQUENCE</scope>
    <source>
        <strain evidence="1">UK204</strain>
    </source>
</reference>
<dbReference type="Proteomes" id="UP000789570">
    <property type="component" value="Unassembled WGS sequence"/>
</dbReference>
<sequence>MDIIIEGEQDYQNDTVYNEDVNHIKFMEEITESTIKIIVSDSFSSWEEAEVQLNI</sequence>